<gene>
    <name evidence="1" type="ORF">NDU88_006411</name>
</gene>
<dbReference type="Proteomes" id="UP001066276">
    <property type="component" value="Chromosome 8"/>
</dbReference>
<accession>A0AAV7NQN8</accession>
<evidence type="ECO:0000313" key="1">
    <source>
        <dbReference type="EMBL" id="KAJ1118216.1"/>
    </source>
</evidence>
<evidence type="ECO:0000313" key="2">
    <source>
        <dbReference type="Proteomes" id="UP001066276"/>
    </source>
</evidence>
<dbReference type="EMBL" id="JANPWB010000012">
    <property type="protein sequence ID" value="KAJ1118216.1"/>
    <property type="molecule type" value="Genomic_DNA"/>
</dbReference>
<sequence length="90" mass="10386">MRRQLEGKGKSPWWRVRADFCDLGTQCGSGCGLFACPGSVFYPAAVWYQKHRKEELLQKKGQIPRQALELFDSQRIVATNCYHSLRVERP</sequence>
<keyword evidence="2" id="KW-1185">Reference proteome</keyword>
<protein>
    <submittedName>
        <fullName evidence="1">Uncharacterized protein</fullName>
    </submittedName>
</protein>
<name>A0AAV7NQN8_PLEWA</name>
<organism evidence="1 2">
    <name type="scientific">Pleurodeles waltl</name>
    <name type="common">Iberian ribbed newt</name>
    <dbReference type="NCBI Taxonomy" id="8319"/>
    <lineage>
        <taxon>Eukaryota</taxon>
        <taxon>Metazoa</taxon>
        <taxon>Chordata</taxon>
        <taxon>Craniata</taxon>
        <taxon>Vertebrata</taxon>
        <taxon>Euteleostomi</taxon>
        <taxon>Amphibia</taxon>
        <taxon>Batrachia</taxon>
        <taxon>Caudata</taxon>
        <taxon>Salamandroidea</taxon>
        <taxon>Salamandridae</taxon>
        <taxon>Pleurodelinae</taxon>
        <taxon>Pleurodeles</taxon>
    </lineage>
</organism>
<dbReference type="AlphaFoldDB" id="A0AAV7NQN8"/>
<comment type="caution">
    <text evidence="1">The sequence shown here is derived from an EMBL/GenBank/DDBJ whole genome shotgun (WGS) entry which is preliminary data.</text>
</comment>
<reference evidence="1" key="1">
    <citation type="journal article" date="2022" name="bioRxiv">
        <title>Sequencing and chromosome-scale assembly of the giantPleurodeles waltlgenome.</title>
        <authorList>
            <person name="Brown T."/>
            <person name="Elewa A."/>
            <person name="Iarovenko S."/>
            <person name="Subramanian E."/>
            <person name="Araus A.J."/>
            <person name="Petzold A."/>
            <person name="Susuki M."/>
            <person name="Suzuki K.-i.T."/>
            <person name="Hayashi T."/>
            <person name="Toyoda A."/>
            <person name="Oliveira C."/>
            <person name="Osipova E."/>
            <person name="Leigh N.D."/>
            <person name="Simon A."/>
            <person name="Yun M.H."/>
        </authorList>
    </citation>
    <scope>NUCLEOTIDE SEQUENCE</scope>
    <source>
        <strain evidence="1">20211129_DDA</strain>
        <tissue evidence="1">Liver</tissue>
    </source>
</reference>
<proteinExistence type="predicted"/>